<keyword evidence="4 6" id="KW-0863">Zinc-finger</keyword>
<dbReference type="Gene3D" id="2.60.40.150">
    <property type="entry name" value="C2 domain"/>
    <property type="match status" value="2"/>
</dbReference>
<dbReference type="GO" id="GO:0035556">
    <property type="term" value="P:intracellular signal transduction"/>
    <property type="evidence" value="ECO:0007669"/>
    <property type="project" value="InterPro"/>
</dbReference>
<evidence type="ECO:0000259" key="10">
    <source>
        <dbReference type="PROSITE" id="PS50018"/>
    </source>
</evidence>
<dbReference type="SUPFAM" id="SSF49562">
    <property type="entry name" value="C2 domain (Calcium/lipid-binding domain, CaLB)"/>
    <property type="match status" value="2"/>
</dbReference>
<keyword evidence="7" id="KW-1133">Transmembrane helix</keyword>
<evidence type="ECO:0000256" key="3">
    <source>
        <dbReference type="ARBA" id="ARBA00022737"/>
    </source>
</evidence>
<keyword evidence="3" id="KW-0677">Repeat</keyword>
<reference evidence="11" key="2">
    <citation type="submission" date="2025-09" db="UniProtKB">
        <authorList>
            <consortium name="Ensembl"/>
        </authorList>
    </citation>
    <scope>IDENTIFICATION</scope>
</reference>
<dbReference type="OMA" id="WLEMPCA"/>
<proteinExistence type="predicted"/>
<keyword evidence="7" id="KW-0812">Transmembrane</keyword>
<feature type="domain" description="PH" evidence="8">
    <location>
        <begin position="418"/>
        <end position="525"/>
    </location>
</feature>
<dbReference type="PROSITE" id="PS50003">
    <property type="entry name" value="PH_DOMAIN"/>
    <property type="match status" value="1"/>
</dbReference>
<evidence type="ECO:0000256" key="1">
    <source>
        <dbReference type="ARBA" id="ARBA00022468"/>
    </source>
</evidence>
<evidence type="ECO:0000256" key="7">
    <source>
        <dbReference type="SAM" id="Phobius"/>
    </source>
</evidence>
<keyword evidence="7" id="KW-0472">Membrane</keyword>
<sequence length="710" mass="82496">MNFACRNGNFNPRCTHLPLTGEAKNLQPHPSTHRLRDCFCTVNLDQEEVFRTQVVEKCLCPFFGEDYYCEIPRSFRFLSFYLYDRVLRRDTVIGKVAIDREKLSMYNGKDTWFAVQQVDDNSEVQGKVHLDITVKEVISDGGNIIHQLLVRVLECQGLPIVNDRCDPYAVVTLTGPTRNEQKKTKVKKETTNPFFNEVFYFEVSEWVLMTRPVYFYLLTLTLGFQCRNCCGLTNCKLLYLLSIFDILKRFIFNLQNNMWVMLRRSGKDLAADMLQKCCFSFYYCPHFIPNLLPFPQISCQKNLKQYVTQVFRAVMDSAKHCPTVMSDIFFSLRQSAIKHFPDDQDVKYTAVSSFIFLRFFAPAILSPNLFHLRDHCPDQQTSRTLKLISKTIQAFGSLLKSRSVSLGPQLFTVFIEICSQCTGFLISIRRVTKRAQGRRKLSLRNFKERWLRLTNLHLSYHRTKDSPPLCIIPLEDILAVEGVEEESFKKKNMFQVIQPQRTLYVQASNCVEAKSWMDVLARVSQSNTRLEFYHPAAYISGTWLCCKAMSESADGCKRCTGRPATNIELDIDSDRETQRIYSLFINNVDLLEKMQEACGSRAVYDGPTTEQEYAVFNIEEPYHMFLSLRDVAATVRELEQHHERIRSTRFQKTKYGSVYVPAIHSYFIWRFMVSLLLFLFVVLQIFPFFMSSKIILLHIVIAEIVVTVEP</sequence>
<feature type="domain" description="C2" evidence="9">
    <location>
        <begin position="1"/>
        <end position="113"/>
    </location>
</feature>
<dbReference type="Pfam" id="PF00169">
    <property type="entry name" value="PH"/>
    <property type="match status" value="1"/>
</dbReference>
<dbReference type="SUPFAM" id="SSF48350">
    <property type="entry name" value="GTPase activation domain, GAP"/>
    <property type="match status" value="1"/>
</dbReference>
<feature type="domain" description="C2" evidence="9">
    <location>
        <begin position="124"/>
        <end position="260"/>
    </location>
</feature>
<dbReference type="InterPro" id="IPR001562">
    <property type="entry name" value="Znf_Btk_motif"/>
</dbReference>
<dbReference type="SMART" id="SM00233">
    <property type="entry name" value="PH"/>
    <property type="match status" value="1"/>
</dbReference>
<dbReference type="Proteomes" id="UP000694388">
    <property type="component" value="Unplaced"/>
</dbReference>
<dbReference type="GO" id="GO:0002574">
    <property type="term" value="P:thrombocyte differentiation"/>
    <property type="evidence" value="ECO:0007669"/>
    <property type="project" value="Ensembl"/>
</dbReference>
<dbReference type="Pfam" id="PF00616">
    <property type="entry name" value="RasGAP"/>
    <property type="match status" value="1"/>
</dbReference>
<accession>A0A8C4NBC2</accession>
<dbReference type="Ensembl" id="ENSEBUT00000004428.1">
    <property type="protein sequence ID" value="ENSEBUP00000004016.1"/>
    <property type="gene ID" value="ENSEBUG00000002798.1"/>
</dbReference>
<protein>
    <submittedName>
        <fullName evidence="11">RAS p21 protein activator 3</fullName>
    </submittedName>
</protein>
<evidence type="ECO:0000256" key="5">
    <source>
        <dbReference type="ARBA" id="ARBA00022833"/>
    </source>
</evidence>
<reference evidence="11" key="1">
    <citation type="submission" date="2025-08" db="UniProtKB">
        <authorList>
            <consortium name="Ensembl"/>
        </authorList>
    </citation>
    <scope>IDENTIFICATION</scope>
</reference>
<dbReference type="InterPro" id="IPR001936">
    <property type="entry name" value="RasGAP_dom"/>
</dbReference>
<feature type="transmembrane region" description="Helical" evidence="7">
    <location>
        <begin position="667"/>
        <end position="689"/>
    </location>
</feature>
<dbReference type="PROSITE" id="PS51113">
    <property type="entry name" value="ZF_BTK"/>
    <property type="match status" value="1"/>
</dbReference>
<evidence type="ECO:0000313" key="12">
    <source>
        <dbReference type="Proteomes" id="UP000694388"/>
    </source>
</evidence>
<evidence type="ECO:0000256" key="6">
    <source>
        <dbReference type="PROSITE-ProRule" id="PRU00432"/>
    </source>
</evidence>
<keyword evidence="1" id="KW-0343">GTPase activation</keyword>
<keyword evidence="2" id="KW-0479">Metal-binding</keyword>
<name>A0A8C4NBC2_EPTBU</name>
<dbReference type="InterPro" id="IPR001849">
    <property type="entry name" value="PH_domain"/>
</dbReference>
<dbReference type="InterPro" id="IPR035892">
    <property type="entry name" value="C2_domain_sf"/>
</dbReference>
<dbReference type="SMART" id="SM00107">
    <property type="entry name" value="BTK"/>
    <property type="match status" value="1"/>
</dbReference>
<dbReference type="GO" id="GO:0005096">
    <property type="term" value="F:GTPase activator activity"/>
    <property type="evidence" value="ECO:0007669"/>
    <property type="project" value="UniProtKB-KW"/>
</dbReference>
<dbReference type="SMART" id="SM00239">
    <property type="entry name" value="C2"/>
    <property type="match status" value="2"/>
</dbReference>
<evidence type="ECO:0000313" key="11">
    <source>
        <dbReference type="Ensembl" id="ENSEBUP00000004016.1"/>
    </source>
</evidence>
<dbReference type="PANTHER" id="PTHR10194">
    <property type="entry name" value="RAS GTPASE-ACTIVATING PROTEINS"/>
    <property type="match status" value="1"/>
</dbReference>
<dbReference type="GO" id="GO:0008270">
    <property type="term" value="F:zinc ion binding"/>
    <property type="evidence" value="ECO:0007669"/>
    <property type="project" value="UniProtKB-KW"/>
</dbReference>
<evidence type="ECO:0000256" key="4">
    <source>
        <dbReference type="ARBA" id="ARBA00022771"/>
    </source>
</evidence>
<dbReference type="Gene3D" id="1.10.506.10">
    <property type="entry name" value="GTPase Activation - p120gap, domain 1"/>
    <property type="match status" value="1"/>
</dbReference>
<evidence type="ECO:0000259" key="9">
    <source>
        <dbReference type="PROSITE" id="PS50004"/>
    </source>
</evidence>
<dbReference type="InterPro" id="IPR008936">
    <property type="entry name" value="Rho_GTPase_activation_prot"/>
</dbReference>
<dbReference type="AlphaFoldDB" id="A0A8C4NBC2"/>
<dbReference type="GeneTree" id="ENSGT00940000157953"/>
<dbReference type="PANTHER" id="PTHR10194:SF148">
    <property type="entry name" value="GTPASE-ACTIVATING PROTEIN"/>
    <property type="match status" value="1"/>
</dbReference>
<dbReference type="SMART" id="SM00323">
    <property type="entry name" value="RasGAP"/>
    <property type="match status" value="1"/>
</dbReference>
<dbReference type="InterPro" id="IPR011993">
    <property type="entry name" value="PH-like_dom_sf"/>
</dbReference>
<dbReference type="GO" id="GO:0072554">
    <property type="term" value="P:blood vessel lumenization"/>
    <property type="evidence" value="ECO:0007669"/>
    <property type="project" value="Ensembl"/>
</dbReference>
<dbReference type="InterPro" id="IPR000008">
    <property type="entry name" value="C2_dom"/>
</dbReference>
<evidence type="ECO:0000256" key="2">
    <source>
        <dbReference type="ARBA" id="ARBA00022723"/>
    </source>
</evidence>
<dbReference type="Pfam" id="PF00168">
    <property type="entry name" value="C2"/>
    <property type="match status" value="2"/>
</dbReference>
<dbReference type="Pfam" id="PF00779">
    <property type="entry name" value="BTK"/>
    <property type="match status" value="1"/>
</dbReference>
<dbReference type="PROSITE" id="PS50018">
    <property type="entry name" value="RAS_GTPASE_ACTIV_2"/>
    <property type="match status" value="1"/>
</dbReference>
<dbReference type="InterPro" id="IPR023152">
    <property type="entry name" value="RasGAP_CS"/>
</dbReference>
<dbReference type="SUPFAM" id="SSF50729">
    <property type="entry name" value="PH domain-like"/>
    <property type="match status" value="1"/>
</dbReference>
<keyword evidence="12" id="KW-1185">Reference proteome</keyword>
<dbReference type="PROSITE" id="PS00509">
    <property type="entry name" value="RAS_GTPASE_ACTIV_1"/>
    <property type="match status" value="1"/>
</dbReference>
<feature type="domain" description="Ras-GAP" evidence="10">
    <location>
        <begin position="239"/>
        <end position="397"/>
    </location>
</feature>
<keyword evidence="5" id="KW-0862">Zinc</keyword>
<dbReference type="InterPro" id="IPR039360">
    <property type="entry name" value="Ras_GTPase"/>
</dbReference>
<evidence type="ECO:0000259" key="8">
    <source>
        <dbReference type="PROSITE" id="PS50003"/>
    </source>
</evidence>
<dbReference type="GO" id="GO:0043363">
    <property type="term" value="P:nucleate erythrocyte differentiation"/>
    <property type="evidence" value="ECO:0007669"/>
    <property type="project" value="Ensembl"/>
</dbReference>
<dbReference type="Gene3D" id="2.30.29.30">
    <property type="entry name" value="Pleckstrin-homology domain (PH domain)/Phosphotyrosine-binding domain (PTB)"/>
    <property type="match status" value="1"/>
</dbReference>
<organism evidence="11 12">
    <name type="scientific">Eptatretus burgeri</name>
    <name type="common">Inshore hagfish</name>
    <dbReference type="NCBI Taxonomy" id="7764"/>
    <lineage>
        <taxon>Eukaryota</taxon>
        <taxon>Metazoa</taxon>
        <taxon>Chordata</taxon>
        <taxon>Craniata</taxon>
        <taxon>Vertebrata</taxon>
        <taxon>Cyclostomata</taxon>
        <taxon>Myxini</taxon>
        <taxon>Myxiniformes</taxon>
        <taxon>Myxinidae</taxon>
        <taxon>Eptatretinae</taxon>
        <taxon>Eptatretus</taxon>
    </lineage>
</organism>
<dbReference type="PROSITE" id="PS50004">
    <property type="entry name" value="C2"/>
    <property type="match status" value="2"/>
</dbReference>